<dbReference type="Proteomes" id="UP000183900">
    <property type="component" value="Unassembled WGS sequence"/>
</dbReference>
<dbReference type="GO" id="GO:0019825">
    <property type="term" value="F:oxygen binding"/>
    <property type="evidence" value="ECO:0007669"/>
    <property type="project" value="InterPro"/>
</dbReference>
<evidence type="ECO:0000313" key="1">
    <source>
        <dbReference type="EMBL" id="CUA94653.1"/>
    </source>
</evidence>
<accession>A0A0K6HV60</accession>
<name>A0A0K6HV60_9HYPH</name>
<dbReference type="Gene3D" id="1.10.490.10">
    <property type="entry name" value="Globins"/>
    <property type="match status" value="1"/>
</dbReference>
<dbReference type="AlphaFoldDB" id="A0A0K6HV60"/>
<evidence type="ECO:0000313" key="2">
    <source>
        <dbReference type="Proteomes" id="UP000183900"/>
    </source>
</evidence>
<reference evidence="2" key="1">
    <citation type="submission" date="2015-08" db="EMBL/GenBank/DDBJ databases">
        <authorList>
            <person name="Varghese N."/>
        </authorList>
    </citation>
    <scope>NUCLEOTIDE SEQUENCE [LARGE SCALE GENOMIC DNA]</scope>
    <source>
        <strain evidence="2">DSM 23407</strain>
    </source>
</reference>
<keyword evidence="2" id="KW-1185">Reference proteome</keyword>
<dbReference type="SUPFAM" id="SSF46458">
    <property type="entry name" value="Globin-like"/>
    <property type="match status" value="1"/>
</dbReference>
<sequence>MTSVDIRPAVTRVPMHESITREEINTLVDSFYDAVRADERLGPIFEARMAGHWEAHLHRMKGFWGSVLLKTGEYKGRPVPAHLPMRQEVKSDDFRRWLTLFRATARHVFADPEAAAIVIRQAERIATSLWLAMLGTPFDRPPGFLFGEE</sequence>
<dbReference type="GO" id="GO:0020037">
    <property type="term" value="F:heme binding"/>
    <property type="evidence" value="ECO:0007669"/>
    <property type="project" value="InterPro"/>
</dbReference>
<dbReference type="InterPro" id="IPR012292">
    <property type="entry name" value="Globin/Proto"/>
</dbReference>
<dbReference type="OrthoDB" id="25954at2"/>
<protein>
    <submittedName>
        <fullName evidence="1">Truncated hemoglobin YjbI</fullName>
    </submittedName>
</protein>
<dbReference type="EMBL" id="CYHE01000003">
    <property type="protein sequence ID" value="CUA94653.1"/>
    <property type="molecule type" value="Genomic_DNA"/>
</dbReference>
<dbReference type="RefSeq" id="WP_055455062.1">
    <property type="nucleotide sequence ID" value="NZ_CYHE01000003.1"/>
</dbReference>
<organism evidence="1 2">
    <name type="scientific">Pannonibacter indicus</name>
    <dbReference type="NCBI Taxonomy" id="466044"/>
    <lineage>
        <taxon>Bacteria</taxon>
        <taxon>Pseudomonadati</taxon>
        <taxon>Pseudomonadota</taxon>
        <taxon>Alphaproteobacteria</taxon>
        <taxon>Hyphomicrobiales</taxon>
        <taxon>Stappiaceae</taxon>
        <taxon>Pannonibacter</taxon>
    </lineage>
</organism>
<dbReference type="InterPro" id="IPR009050">
    <property type="entry name" value="Globin-like_sf"/>
</dbReference>
<proteinExistence type="predicted"/>
<dbReference type="CDD" id="cd08916">
    <property type="entry name" value="TrHb3_P"/>
    <property type="match status" value="1"/>
</dbReference>
<gene>
    <name evidence="1" type="ORF">Ga0061067_103257</name>
</gene>